<dbReference type="InterPro" id="IPR019239">
    <property type="entry name" value="VapB_antitoxin"/>
</dbReference>
<sequence>MLRSIHIDKVAAMRTNIEIDDKLMSDALKATGLKTKKEAVEQGLKTLIRLKKQEGIKRFRGKLEWSGDLDDMRSAS</sequence>
<comment type="caution">
    <text evidence="1">The sequence shown here is derived from an EMBL/GenBank/DDBJ whole genome shotgun (WGS) entry which is preliminary data.</text>
</comment>
<organism evidence="1 2">
    <name type="scientific">Gilvimarinus gilvus</name>
    <dbReference type="NCBI Taxonomy" id="3058038"/>
    <lineage>
        <taxon>Bacteria</taxon>
        <taxon>Pseudomonadati</taxon>
        <taxon>Pseudomonadota</taxon>
        <taxon>Gammaproteobacteria</taxon>
        <taxon>Cellvibrionales</taxon>
        <taxon>Cellvibrionaceae</taxon>
        <taxon>Gilvimarinus</taxon>
    </lineage>
</organism>
<accession>A0ABU4S200</accession>
<gene>
    <name evidence="1" type="ORF">SCD92_16380</name>
</gene>
<dbReference type="EMBL" id="JAXAFO010000035">
    <property type="protein sequence ID" value="MDX6850954.1"/>
    <property type="molecule type" value="Genomic_DNA"/>
</dbReference>
<name>A0ABU4S200_9GAMM</name>
<evidence type="ECO:0000313" key="1">
    <source>
        <dbReference type="EMBL" id="MDX6850954.1"/>
    </source>
</evidence>
<reference evidence="1 2" key="1">
    <citation type="submission" date="2023-11" db="EMBL/GenBank/DDBJ databases">
        <title>Gilvimarinus fulvus sp. nov., isolated from the surface of Kelp.</title>
        <authorList>
            <person name="Sun Y.Y."/>
            <person name="Gong Y."/>
            <person name="Du Z.J."/>
        </authorList>
    </citation>
    <scope>NUCLEOTIDE SEQUENCE [LARGE SCALE GENOMIC DNA]</scope>
    <source>
        <strain evidence="1 2">SDUM040013</strain>
    </source>
</reference>
<keyword evidence="2" id="KW-1185">Reference proteome</keyword>
<dbReference type="Proteomes" id="UP001273505">
    <property type="component" value="Unassembled WGS sequence"/>
</dbReference>
<evidence type="ECO:0000313" key="2">
    <source>
        <dbReference type="Proteomes" id="UP001273505"/>
    </source>
</evidence>
<dbReference type="RefSeq" id="WP_302721600.1">
    <property type="nucleotide sequence ID" value="NZ_JAULRU010000344.1"/>
</dbReference>
<proteinExistence type="predicted"/>
<dbReference type="Pfam" id="PF09957">
    <property type="entry name" value="VapB_antitoxin"/>
    <property type="match status" value="1"/>
</dbReference>
<protein>
    <submittedName>
        <fullName evidence="1">Type II toxin-antitoxin system VapB family antitoxin</fullName>
    </submittedName>
</protein>